<comment type="caution">
    <text evidence="1">The sequence shown here is derived from an EMBL/GenBank/DDBJ whole genome shotgun (WGS) entry which is preliminary data.</text>
</comment>
<evidence type="ECO:0000313" key="1">
    <source>
        <dbReference type="EMBL" id="CAH0372199.1"/>
    </source>
</evidence>
<dbReference type="EMBL" id="CAKKNE010000003">
    <property type="protein sequence ID" value="CAH0372199.1"/>
    <property type="molecule type" value="Genomic_DNA"/>
</dbReference>
<keyword evidence="2" id="KW-1185">Reference proteome</keyword>
<gene>
    <name evidence="1" type="ORF">PECAL_3P21810</name>
</gene>
<protein>
    <submittedName>
        <fullName evidence="1">Uncharacterized protein</fullName>
    </submittedName>
</protein>
<proteinExistence type="predicted"/>
<evidence type="ECO:0000313" key="2">
    <source>
        <dbReference type="Proteomes" id="UP000789595"/>
    </source>
</evidence>
<dbReference type="Proteomes" id="UP000789595">
    <property type="component" value="Unassembled WGS sequence"/>
</dbReference>
<accession>A0A8J2SSV7</accession>
<dbReference type="AlphaFoldDB" id="A0A8J2SSV7"/>
<organism evidence="1 2">
    <name type="scientific">Pelagomonas calceolata</name>
    <dbReference type="NCBI Taxonomy" id="35677"/>
    <lineage>
        <taxon>Eukaryota</taxon>
        <taxon>Sar</taxon>
        <taxon>Stramenopiles</taxon>
        <taxon>Ochrophyta</taxon>
        <taxon>Pelagophyceae</taxon>
        <taxon>Pelagomonadales</taxon>
        <taxon>Pelagomonadaceae</taxon>
        <taxon>Pelagomonas</taxon>
    </lineage>
</organism>
<reference evidence="1" key="1">
    <citation type="submission" date="2021-11" db="EMBL/GenBank/DDBJ databases">
        <authorList>
            <consortium name="Genoscope - CEA"/>
            <person name="William W."/>
        </authorList>
    </citation>
    <scope>NUCLEOTIDE SEQUENCE</scope>
</reference>
<name>A0A8J2SSV7_9STRA</name>
<sequence length="106" mass="12141">MRSAQEIDRLMQSRGFKHTDQYREKLRSKRDVTFEATDEIDIYYLQADGSKEHVGTADRGEPVTVQTTVGHRFEIQDGFGDVVKVYVVQEGSLHQRVRVNPSTGEL</sequence>